<name>A0A316YPE8_9BASI</name>
<feature type="region of interest" description="Disordered" evidence="7">
    <location>
        <begin position="526"/>
        <end position="641"/>
    </location>
</feature>
<evidence type="ECO:0000313" key="9">
    <source>
        <dbReference type="EMBL" id="PWN90674.1"/>
    </source>
</evidence>
<feature type="compositionally biased region" description="Basic and acidic residues" evidence="7">
    <location>
        <begin position="578"/>
        <end position="587"/>
    </location>
</feature>
<dbReference type="GO" id="GO:0070761">
    <property type="term" value="C:pre-snoRNP complex"/>
    <property type="evidence" value="ECO:0007669"/>
    <property type="project" value="TreeGrafter"/>
</dbReference>
<dbReference type="InterPro" id="IPR057721">
    <property type="entry name" value="BCD1_alpha/beta"/>
</dbReference>
<dbReference type="GO" id="GO:0000492">
    <property type="term" value="P:box C/D snoRNP assembly"/>
    <property type="evidence" value="ECO:0007669"/>
    <property type="project" value="TreeGrafter"/>
</dbReference>
<dbReference type="Pfam" id="PF25790">
    <property type="entry name" value="BCD1"/>
    <property type="match status" value="1"/>
</dbReference>
<sequence>MAAAVVRTCVVCEAASSKYKCPSCSSPTCSLACSKAHKALRHEAASEGVATSANGKGTRQEAPAPVIRANGQEIQPPPSGYAATTSYVPLSSYDDRQLLKDFEYLQHVGRSVQEVGRELTKQQWFSPDMVTGQTPDARTSQQQQSQQQGYLGKGKGREAHHHQQQFSVGQRRRQALDSTIRRGRWPIMLLPEGMQMRRENRTQWKNGKMAFTVEVRSCQSSSERVSRWRTLLHQINGEERVHDVVLDQLVKRTKNLLPKKARKAGASKEARYMISDAAWQQAGLSPPNKGTKSSNDEDDNREPKPYDALPAWCEIVVAVHSDRLRNETSAKFLGWWKRQVKNGLVGPDGLELVKPKEEDGEGAEIDFSEASIAIPTAPRSERGGNGGNSNEGAQIERKAEEAGVPVPAGLGSLLSSGLLSRLHEQMNKGNNKPAEASTGTPADGAAIDRPSKEELSKIMSRTIIVAADETQTIEGLVREVGSRGLAIVEYPCLELWDAKSLRKDVAKKGTEVVELASSDLKRKRKRIDEEISDDEDASAAPRHPAAKRQLPAPAKPVGIIGLSAYDSSDEGSAEDEKEGAARNREDTTGEEEEGDVDAGDMASIARAMGWIPAEPQEEAKAKDSLAQEAKDGEELDWGDED</sequence>
<feature type="domain" description="HIT-type" evidence="8">
    <location>
        <begin position="9"/>
        <end position="42"/>
    </location>
</feature>
<keyword evidence="3" id="KW-0862">Zinc</keyword>
<comment type="similarity">
    <text evidence="5">Belongs to the BCD1 family.</text>
</comment>
<feature type="region of interest" description="Disordered" evidence="7">
    <location>
        <begin position="123"/>
        <end position="175"/>
    </location>
</feature>
<evidence type="ECO:0000256" key="7">
    <source>
        <dbReference type="SAM" id="MobiDB-lite"/>
    </source>
</evidence>
<dbReference type="GO" id="GO:0000463">
    <property type="term" value="P:maturation of LSU-rRNA from tricistronic rRNA transcript (SSU-rRNA, 5.8S rRNA, LSU-rRNA)"/>
    <property type="evidence" value="ECO:0007669"/>
    <property type="project" value="TreeGrafter"/>
</dbReference>
<evidence type="ECO:0000259" key="8">
    <source>
        <dbReference type="PROSITE" id="PS51083"/>
    </source>
</evidence>
<dbReference type="GO" id="GO:0008270">
    <property type="term" value="F:zinc ion binding"/>
    <property type="evidence" value="ECO:0007669"/>
    <property type="project" value="UniProtKB-UniRule"/>
</dbReference>
<protein>
    <recommendedName>
        <fullName evidence="8">HIT-type domain-containing protein</fullName>
    </recommendedName>
</protein>
<feature type="region of interest" description="Disordered" evidence="7">
    <location>
        <begin position="427"/>
        <end position="451"/>
    </location>
</feature>
<keyword evidence="10" id="KW-1185">Reference proteome</keyword>
<feature type="compositionally biased region" description="Acidic residues" evidence="7">
    <location>
        <begin position="358"/>
        <end position="367"/>
    </location>
</feature>
<evidence type="ECO:0000313" key="10">
    <source>
        <dbReference type="Proteomes" id="UP000245768"/>
    </source>
</evidence>
<evidence type="ECO:0000256" key="6">
    <source>
        <dbReference type="PROSITE-ProRule" id="PRU00453"/>
    </source>
</evidence>
<dbReference type="InterPro" id="IPR051639">
    <property type="entry name" value="BCD1"/>
</dbReference>
<feature type="region of interest" description="Disordered" evidence="7">
    <location>
        <begin position="351"/>
        <end position="396"/>
    </location>
</feature>
<dbReference type="Proteomes" id="UP000245768">
    <property type="component" value="Unassembled WGS sequence"/>
</dbReference>
<dbReference type="OrthoDB" id="272357at2759"/>
<dbReference type="GO" id="GO:0048254">
    <property type="term" value="P:snoRNA localization"/>
    <property type="evidence" value="ECO:0007669"/>
    <property type="project" value="TreeGrafter"/>
</dbReference>
<keyword evidence="1" id="KW-0479">Metal-binding</keyword>
<dbReference type="RefSeq" id="XP_025377872.1">
    <property type="nucleotide sequence ID" value="XM_025525039.1"/>
</dbReference>
<dbReference type="SUPFAM" id="SSF144232">
    <property type="entry name" value="HIT/MYND zinc finger-like"/>
    <property type="match status" value="1"/>
</dbReference>
<dbReference type="PANTHER" id="PTHR13483">
    <property type="entry name" value="BOX C_D SNORNA PROTEIN 1-RELATED"/>
    <property type="match status" value="1"/>
</dbReference>
<evidence type="ECO:0000256" key="2">
    <source>
        <dbReference type="ARBA" id="ARBA00022771"/>
    </source>
</evidence>
<feature type="region of interest" description="Disordered" evidence="7">
    <location>
        <begin position="278"/>
        <end position="306"/>
    </location>
</feature>
<dbReference type="InterPro" id="IPR007529">
    <property type="entry name" value="Znf_HIT"/>
</dbReference>
<evidence type="ECO:0000256" key="1">
    <source>
        <dbReference type="ARBA" id="ARBA00022723"/>
    </source>
</evidence>
<dbReference type="PROSITE" id="PS51083">
    <property type="entry name" value="ZF_HIT"/>
    <property type="match status" value="1"/>
</dbReference>
<dbReference type="AlphaFoldDB" id="A0A316YPE8"/>
<dbReference type="InParanoid" id="A0A316YPE8"/>
<dbReference type="GO" id="GO:0005634">
    <property type="term" value="C:nucleus"/>
    <property type="evidence" value="ECO:0007669"/>
    <property type="project" value="TreeGrafter"/>
</dbReference>
<feature type="compositionally biased region" description="Acidic residues" evidence="7">
    <location>
        <begin position="567"/>
        <end position="577"/>
    </location>
</feature>
<dbReference type="GeneID" id="37046955"/>
<proteinExistence type="inferred from homology"/>
<dbReference type="STRING" id="215250.A0A316YPE8"/>
<accession>A0A316YPE8</accession>
<evidence type="ECO:0000256" key="3">
    <source>
        <dbReference type="ARBA" id="ARBA00022833"/>
    </source>
</evidence>
<organism evidence="9 10">
    <name type="scientific">Acaromyces ingoldii</name>
    <dbReference type="NCBI Taxonomy" id="215250"/>
    <lineage>
        <taxon>Eukaryota</taxon>
        <taxon>Fungi</taxon>
        <taxon>Dikarya</taxon>
        <taxon>Basidiomycota</taxon>
        <taxon>Ustilaginomycotina</taxon>
        <taxon>Exobasidiomycetes</taxon>
        <taxon>Exobasidiales</taxon>
        <taxon>Cryptobasidiaceae</taxon>
        <taxon>Acaromyces</taxon>
    </lineage>
</organism>
<feature type="compositionally biased region" description="Polar residues" evidence="7">
    <location>
        <begin position="123"/>
        <end position="139"/>
    </location>
</feature>
<dbReference type="CDD" id="cd23024">
    <property type="entry name" value="zf-HIT_ZNHIT2-3"/>
    <property type="match status" value="1"/>
</dbReference>
<reference evidence="9 10" key="1">
    <citation type="journal article" date="2018" name="Mol. Biol. Evol.">
        <title>Broad Genomic Sampling Reveals a Smut Pathogenic Ancestry of the Fungal Clade Ustilaginomycotina.</title>
        <authorList>
            <person name="Kijpornyongpan T."/>
            <person name="Mondo S.J."/>
            <person name="Barry K."/>
            <person name="Sandor L."/>
            <person name="Lee J."/>
            <person name="Lipzen A."/>
            <person name="Pangilinan J."/>
            <person name="LaButti K."/>
            <person name="Hainaut M."/>
            <person name="Henrissat B."/>
            <person name="Grigoriev I.V."/>
            <person name="Spatafora J.W."/>
            <person name="Aime M.C."/>
        </authorList>
    </citation>
    <scope>NUCLEOTIDE SEQUENCE [LARGE SCALE GENOMIC DNA]</scope>
    <source>
        <strain evidence="9 10">MCA 4198</strain>
    </source>
</reference>
<feature type="compositionally biased region" description="Acidic residues" evidence="7">
    <location>
        <begin position="588"/>
        <end position="598"/>
    </location>
</feature>
<feature type="compositionally biased region" description="Basic and acidic residues" evidence="7">
    <location>
        <begin position="617"/>
        <end position="632"/>
    </location>
</feature>
<dbReference type="Gene3D" id="3.30.60.190">
    <property type="match status" value="1"/>
</dbReference>
<evidence type="ECO:0000256" key="4">
    <source>
        <dbReference type="ARBA" id="ARBA00049598"/>
    </source>
</evidence>
<comment type="function">
    <text evidence="4">Required for box C/D snoRNAs accumulation involved in snoRNA processing, snoRNA transport to the nucleolus and ribosome biogenesis.</text>
</comment>
<evidence type="ECO:0000256" key="5">
    <source>
        <dbReference type="ARBA" id="ARBA00049654"/>
    </source>
</evidence>
<gene>
    <name evidence="9" type="ORF">FA10DRAFT_301889</name>
</gene>
<dbReference type="Pfam" id="PF04438">
    <property type="entry name" value="zf-HIT"/>
    <property type="match status" value="1"/>
</dbReference>
<dbReference type="EMBL" id="KZ819636">
    <property type="protein sequence ID" value="PWN90674.1"/>
    <property type="molecule type" value="Genomic_DNA"/>
</dbReference>
<keyword evidence="2 6" id="KW-0863">Zinc-finger</keyword>